<feature type="binding site" evidence="4">
    <location>
        <begin position="42"/>
        <end position="47"/>
    </location>
    <ligand>
        <name>substrate</name>
    </ligand>
</feature>
<evidence type="ECO:0000256" key="1">
    <source>
        <dbReference type="ARBA" id="ARBA00012346"/>
    </source>
</evidence>
<feature type="binding site" evidence="4">
    <location>
        <position position="176"/>
    </location>
    <ligand>
        <name>substrate</name>
    </ligand>
</feature>
<reference evidence="6" key="1">
    <citation type="submission" date="2020-05" db="EMBL/GenBank/DDBJ databases">
        <title>Phylogenomic resolution of chytrid fungi.</title>
        <authorList>
            <person name="Stajich J.E."/>
            <person name="Amses K."/>
            <person name="Simmons R."/>
            <person name="Seto K."/>
            <person name="Myers J."/>
            <person name="Bonds A."/>
            <person name="Quandt C.A."/>
            <person name="Barry K."/>
            <person name="Liu P."/>
            <person name="Grigoriev I."/>
            <person name="Longcore J.E."/>
            <person name="James T.Y."/>
        </authorList>
    </citation>
    <scope>NUCLEOTIDE SEQUENCE</scope>
    <source>
        <strain evidence="6">JEL0318</strain>
    </source>
</reference>
<organism evidence="6 7">
    <name type="scientific">Rhizophlyctis rosea</name>
    <dbReference type="NCBI Taxonomy" id="64517"/>
    <lineage>
        <taxon>Eukaryota</taxon>
        <taxon>Fungi</taxon>
        <taxon>Fungi incertae sedis</taxon>
        <taxon>Chytridiomycota</taxon>
        <taxon>Chytridiomycota incertae sedis</taxon>
        <taxon>Chytridiomycetes</taxon>
        <taxon>Rhizophlyctidales</taxon>
        <taxon>Rhizophlyctidaceae</taxon>
        <taxon>Rhizophlyctis</taxon>
    </lineage>
</organism>
<name>A0AAD5SBN3_9FUNG</name>
<evidence type="ECO:0000256" key="4">
    <source>
        <dbReference type="PIRSR" id="PIRSR617939-2"/>
    </source>
</evidence>
<protein>
    <recommendedName>
        <fullName evidence="1">gamma-glutamylcyclotransferase</fullName>
        <ecNumber evidence="1">4.3.2.9</ecNumber>
    </recommendedName>
</protein>
<dbReference type="Proteomes" id="UP001212841">
    <property type="component" value="Unassembled WGS sequence"/>
</dbReference>
<keyword evidence="2" id="KW-0456">Lyase</keyword>
<sequence length="287" mass="31962">MSQASSLQREAALEAKTAPPQVKAELVDDLNTPESDDDLCWYLAYGSNMTTKVLTGRRQVKPLEAIPVTCEGYRLAFDCRGLPYFEPAFASIRPIEPTTNGTDPVPRTLHGVAFKITKRAYQHIRQTEGGGGHDDIGYLDITVTCTPYPSYPSTPIQAHTLLFKSAHPNLHPSLRYLNLLRDGAREFKLDPSYIAYLDNFPHYQSVSIRQKVGAGVFVALFAWVPLTYWTFVIGLGRTFGLKPPRWTVLAMDAFANLAWKFHDWVLTPIFGAGTKGIETGAVNKKVE</sequence>
<keyword evidence="5" id="KW-1133">Transmembrane helix</keyword>
<dbReference type="EC" id="4.3.2.9" evidence="1"/>
<evidence type="ECO:0000313" key="7">
    <source>
        <dbReference type="Proteomes" id="UP001212841"/>
    </source>
</evidence>
<dbReference type="PANTHER" id="PTHR12935:SF0">
    <property type="entry name" value="GAMMA-GLUTAMYLCYCLOTRANSFERASE"/>
    <property type="match status" value="1"/>
</dbReference>
<keyword evidence="5" id="KW-0812">Transmembrane</keyword>
<dbReference type="PANTHER" id="PTHR12935">
    <property type="entry name" value="GAMMA-GLUTAMYLCYCLOTRANSFERASE"/>
    <property type="match status" value="1"/>
</dbReference>
<dbReference type="GO" id="GO:0003839">
    <property type="term" value="F:gamma-glutamylcyclotransferase activity"/>
    <property type="evidence" value="ECO:0007669"/>
    <property type="project" value="UniProtKB-EC"/>
</dbReference>
<dbReference type="Gene3D" id="3.10.490.10">
    <property type="entry name" value="Gamma-glutamyl cyclotransferase-like"/>
    <property type="match status" value="1"/>
</dbReference>
<evidence type="ECO:0000256" key="2">
    <source>
        <dbReference type="ARBA" id="ARBA00023239"/>
    </source>
</evidence>
<evidence type="ECO:0000313" key="6">
    <source>
        <dbReference type="EMBL" id="KAJ3049839.1"/>
    </source>
</evidence>
<keyword evidence="7" id="KW-1185">Reference proteome</keyword>
<comment type="caution">
    <text evidence="6">The sequence shown here is derived from an EMBL/GenBank/DDBJ whole genome shotgun (WGS) entry which is preliminary data.</text>
</comment>
<dbReference type="EMBL" id="JADGJD010000588">
    <property type="protein sequence ID" value="KAJ3049839.1"/>
    <property type="molecule type" value="Genomic_DNA"/>
</dbReference>
<feature type="active site" description="Proton acceptor" evidence="3">
    <location>
        <position position="128"/>
    </location>
</feature>
<accession>A0AAD5SBN3</accession>
<dbReference type="InterPro" id="IPR017939">
    <property type="entry name" value="G-Glutamylcylcotransferase"/>
</dbReference>
<gene>
    <name evidence="6" type="ORF">HK097_009163</name>
</gene>
<keyword evidence="5" id="KW-0472">Membrane</keyword>
<evidence type="ECO:0000256" key="3">
    <source>
        <dbReference type="PIRSR" id="PIRSR617939-1"/>
    </source>
</evidence>
<feature type="transmembrane region" description="Helical" evidence="5">
    <location>
        <begin position="212"/>
        <end position="235"/>
    </location>
</feature>
<evidence type="ECO:0000256" key="5">
    <source>
        <dbReference type="SAM" id="Phobius"/>
    </source>
</evidence>
<proteinExistence type="predicted"/>
<dbReference type="AlphaFoldDB" id="A0AAD5SBN3"/>